<keyword evidence="8 12" id="KW-1133">Transmembrane helix</keyword>
<feature type="transmembrane region" description="Helical" evidence="12">
    <location>
        <begin position="30"/>
        <end position="51"/>
    </location>
</feature>
<evidence type="ECO:0000256" key="6">
    <source>
        <dbReference type="ARBA" id="ARBA00022723"/>
    </source>
</evidence>
<evidence type="ECO:0000256" key="10">
    <source>
        <dbReference type="ARBA" id="ARBA00024209"/>
    </source>
</evidence>
<evidence type="ECO:0000256" key="7">
    <source>
        <dbReference type="ARBA" id="ARBA00022833"/>
    </source>
</evidence>
<comment type="caution">
    <text evidence="14">The sequence shown here is derived from an EMBL/GenBank/DDBJ whole genome shotgun (WGS) entry which is preliminary data.</text>
</comment>
<proteinExistence type="inferred from homology"/>
<comment type="catalytic activity">
    <reaction evidence="1">
        <text>S-ubiquitinyl-[E2 ubiquitin-conjugating enzyme]-L-cysteine + [acceptor protein]-L-lysine = [E2 ubiquitin-conjugating enzyme]-L-cysteine + N(6)-ubiquitinyl-[acceptor protein]-L-lysine.</text>
        <dbReference type="EC" id="2.3.2.27"/>
    </reaction>
</comment>
<dbReference type="CDD" id="cd16461">
    <property type="entry name" value="RING-H2_EL5-like"/>
    <property type="match status" value="1"/>
</dbReference>
<keyword evidence="4" id="KW-0808">Transferase</keyword>
<dbReference type="PROSITE" id="PS50089">
    <property type="entry name" value="ZF_RING_2"/>
    <property type="match status" value="1"/>
</dbReference>
<evidence type="ECO:0000256" key="8">
    <source>
        <dbReference type="ARBA" id="ARBA00022989"/>
    </source>
</evidence>
<dbReference type="GO" id="GO:0016020">
    <property type="term" value="C:membrane"/>
    <property type="evidence" value="ECO:0007669"/>
    <property type="project" value="UniProtKB-SubCell"/>
</dbReference>
<dbReference type="InterPro" id="IPR013083">
    <property type="entry name" value="Znf_RING/FYVE/PHD"/>
</dbReference>
<keyword evidence="6" id="KW-0479">Metal-binding</keyword>
<evidence type="ECO:0000256" key="9">
    <source>
        <dbReference type="ARBA" id="ARBA00023136"/>
    </source>
</evidence>
<dbReference type="SUPFAM" id="SSF57850">
    <property type="entry name" value="RING/U-box"/>
    <property type="match status" value="1"/>
</dbReference>
<dbReference type="GO" id="GO:0016567">
    <property type="term" value="P:protein ubiquitination"/>
    <property type="evidence" value="ECO:0007669"/>
    <property type="project" value="InterPro"/>
</dbReference>
<dbReference type="EMBL" id="WHWC01000006">
    <property type="protein sequence ID" value="KAG8380970.1"/>
    <property type="molecule type" value="Genomic_DNA"/>
</dbReference>
<evidence type="ECO:0000256" key="12">
    <source>
        <dbReference type="SAM" id="Phobius"/>
    </source>
</evidence>
<keyword evidence="7" id="KW-0862">Zinc</keyword>
<sequence>MDFYHWPRRLLLDAVSDGAPPHRTSFDAHMVIILAALLCALICALGVNSIIRCALRCARRVSFGAAPGDALRHLKGLQKAAIRRIPVAVYGSGEEVGFTDCAICLDEFLDGEKIRVLPKCSHCYHVNCVDTWLASNSSCPTCRQSLMAEQADSGGEVVVEVAGREMGSL</sequence>
<evidence type="ECO:0000256" key="11">
    <source>
        <dbReference type="PROSITE-ProRule" id="PRU00175"/>
    </source>
</evidence>
<dbReference type="PANTHER" id="PTHR46905">
    <property type="entry name" value="RING-H2 FINGER PROTEIN ATL78"/>
    <property type="match status" value="1"/>
</dbReference>
<dbReference type="GO" id="GO:0008270">
    <property type="term" value="F:zinc ion binding"/>
    <property type="evidence" value="ECO:0007669"/>
    <property type="project" value="UniProtKB-KW"/>
</dbReference>
<keyword evidence="5 12" id="KW-0812">Transmembrane</keyword>
<evidence type="ECO:0000313" key="15">
    <source>
        <dbReference type="Proteomes" id="UP000826271"/>
    </source>
</evidence>
<name>A0AAV6XPJ6_9LAMI</name>
<keyword evidence="11" id="KW-0863">Zinc-finger</keyword>
<gene>
    <name evidence="14" type="ORF">BUALT_Bualt06G0071800</name>
</gene>
<evidence type="ECO:0000259" key="13">
    <source>
        <dbReference type="PROSITE" id="PS50089"/>
    </source>
</evidence>
<dbReference type="InterPro" id="IPR044602">
    <property type="entry name" value="ATL10/ATL72-79-like"/>
</dbReference>
<dbReference type="PANTHER" id="PTHR46905:SF21">
    <property type="entry name" value="RING-TYPE E3 UBIQUITIN TRANSFERASE"/>
    <property type="match status" value="1"/>
</dbReference>
<dbReference type="Pfam" id="PF13639">
    <property type="entry name" value="zf-RING_2"/>
    <property type="match status" value="1"/>
</dbReference>
<feature type="domain" description="RING-type" evidence="13">
    <location>
        <begin position="101"/>
        <end position="143"/>
    </location>
</feature>
<evidence type="ECO:0000313" key="14">
    <source>
        <dbReference type="EMBL" id="KAG8380970.1"/>
    </source>
</evidence>
<keyword evidence="15" id="KW-1185">Reference proteome</keyword>
<dbReference type="SMART" id="SM00184">
    <property type="entry name" value="RING"/>
    <property type="match status" value="1"/>
</dbReference>
<dbReference type="EC" id="2.3.2.27" evidence="3"/>
<dbReference type="GO" id="GO:0061630">
    <property type="term" value="F:ubiquitin protein ligase activity"/>
    <property type="evidence" value="ECO:0007669"/>
    <property type="project" value="UniProtKB-EC"/>
</dbReference>
<comment type="subcellular location">
    <subcellularLocation>
        <location evidence="2">Membrane</location>
        <topology evidence="2">Single-pass membrane protein</topology>
    </subcellularLocation>
</comment>
<reference evidence="14" key="1">
    <citation type="submission" date="2019-10" db="EMBL/GenBank/DDBJ databases">
        <authorList>
            <person name="Zhang R."/>
            <person name="Pan Y."/>
            <person name="Wang J."/>
            <person name="Ma R."/>
            <person name="Yu S."/>
        </authorList>
    </citation>
    <scope>NUCLEOTIDE SEQUENCE</scope>
    <source>
        <strain evidence="14">LA-IB0</strain>
        <tissue evidence="14">Leaf</tissue>
    </source>
</reference>
<comment type="similarity">
    <text evidence="10">Belongs to the RING-type zinc finger family. ATL subfamily.</text>
</comment>
<organism evidence="14 15">
    <name type="scientific">Buddleja alternifolia</name>
    <dbReference type="NCBI Taxonomy" id="168488"/>
    <lineage>
        <taxon>Eukaryota</taxon>
        <taxon>Viridiplantae</taxon>
        <taxon>Streptophyta</taxon>
        <taxon>Embryophyta</taxon>
        <taxon>Tracheophyta</taxon>
        <taxon>Spermatophyta</taxon>
        <taxon>Magnoliopsida</taxon>
        <taxon>eudicotyledons</taxon>
        <taxon>Gunneridae</taxon>
        <taxon>Pentapetalae</taxon>
        <taxon>asterids</taxon>
        <taxon>lamiids</taxon>
        <taxon>Lamiales</taxon>
        <taxon>Scrophulariaceae</taxon>
        <taxon>Buddlejeae</taxon>
        <taxon>Buddleja</taxon>
    </lineage>
</organism>
<evidence type="ECO:0000256" key="3">
    <source>
        <dbReference type="ARBA" id="ARBA00012483"/>
    </source>
</evidence>
<evidence type="ECO:0000256" key="5">
    <source>
        <dbReference type="ARBA" id="ARBA00022692"/>
    </source>
</evidence>
<accession>A0AAV6XPJ6</accession>
<evidence type="ECO:0000256" key="1">
    <source>
        <dbReference type="ARBA" id="ARBA00000900"/>
    </source>
</evidence>
<dbReference type="Gene3D" id="3.30.40.10">
    <property type="entry name" value="Zinc/RING finger domain, C3HC4 (zinc finger)"/>
    <property type="match status" value="1"/>
</dbReference>
<dbReference type="Proteomes" id="UP000826271">
    <property type="component" value="Unassembled WGS sequence"/>
</dbReference>
<keyword evidence="9 12" id="KW-0472">Membrane</keyword>
<dbReference type="AlphaFoldDB" id="A0AAV6XPJ6"/>
<dbReference type="InterPro" id="IPR001841">
    <property type="entry name" value="Znf_RING"/>
</dbReference>
<evidence type="ECO:0000256" key="4">
    <source>
        <dbReference type="ARBA" id="ARBA00022679"/>
    </source>
</evidence>
<evidence type="ECO:0000256" key="2">
    <source>
        <dbReference type="ARBA" id="ARBA00004167"/>
    </source>
</evidence>
<protein>
    <recommendedName>
        <fullName evidence="3">RING-type E3 ubiquitin transferase</fullName>
        <ecNumber evidence="3">2.3.2.27</ecNumber>
    </recommendedName>
</protein>